<accession>A0ABQ7K5L3</accession>
<comment type="caution">
    <text evidence="4">The sequence shown here is derived from an EMBL/GenBank/DDBJ whole genome shotgun (WGS) entry which is preliminary data.</text>
</comment>
<evidence type="ECO:0000313" key="4">
    <source>
        <dbReference type="EMBL" id="KAG0290556.1"/>
    </source>
</evidence>
<feature type="region of interest" description="Disordered" evidence="2">
    <location>
        <begin position="53"/>
        <end position="76"/>
    </location>
</feature>
<organism evidence="4 5">
    <name type="scientific">Linnemannia gamsii</name>
    <dbReference type="NCBI Taxonomy" id="64522"/>
    <lineage>
        <taxon>Eukaryota</taxon>
        <taxon>Fungi</taxon>
        <taxon>Fungi incertae sedis</taxon>
        <taxon>Mucoromycota</taxon>
        <taxon>Mortierellomycotina</taxon>
        <taxon>Mortierellomycetes</taxon>
        <taxon>Mortierellales</taxon>
        <taxon>Mortierellaceae</taxon>
        <taxon>Linnemannia</taxon>
    </lineage>
</organism>
<dbReference type="PANTHER" id="PTHR24045">
    <property type="match status" value="1"/>
</dbReference>
<name>A0ABQ7K5L3_9FUNG</name>
<gene>
    <name evidence="4" type="ORF">BGZ96_005977</name>
</gene>
<feature type="domain" description="Stealth protein CR4 conserved region 4" evidence="3">
    <location>
        <begin position="429"/>
        <end position="469"/>
    </location>
</feature>
<feature type="region of interest" description="Disordered" evidence="2">
    <location>
        <begin position="323"/>
        <end position="379"/>
    </location>
</feature>
<keyword evidence="5" id="KW-1185">Reference proteome</keyword>
<dbReference type="InterPro" id="IPR047141">
    <property type="entry name" value="Stealth"/>
</dbReference>
<feature type="compositionally biased region" description="Polar residues" evidence="2">
    <location>
        <begin position="335"/>
        <end position="360"/>
    </location>
</feature>
<dbReference type="InterPro" id="IPR031356">
    <property type="entry name" value="Stealth_CR4"/>
</dbReference>
<proteinExistence type="predicted"/>
<dbReference type="Pfam" id="PF17103">
    <property type="entry name" value="Stealth_CR4"/>
    <property type="match status" value="1"/>
</dbReference>
<keyword evidence="1" id="KW-0808">Transferase</keyword>
<feature type="compositionally biased region" description="Polar residues" evidence="2">
    <location>
        <begin position="53"/>
        <end position="65"/>
    </location>
</feature>
<evidence type="ECO:0000313" key="5">
    <source>
        <dbReference type="Proteomes" id="UP001194696"/>
    </source>
</evidence>
<evidence type="ECO:0000256" key="1">
    <source>
        <dbReference type="ARBA" id="ARBA00022679"/>
    </source>
</evidence>
<sequence>MVGRFRDNDELKHTLRSAYKFGKNVVRKIHISIADVIEEELWNIWRSEQHQANQEQQRKQVQGNGEATPAPEEEAPQLFKRGRQYFDSWMEFAQKHGVNRTVVTSMEEGYKYIVADEEPPFIYMNDDEYFGRELAQSDFWTPHYGLVFQMNPAILFAPRPCNYNNNDPLNRGYIDNLQFTNCILSKRFGYRFRPSLDHIVQVGSRTIIEEIEVDSHSNGDLEWEERWALVSLVEDWNASGGGVNRERTGQVVNHTPQFLSGFRQVLEQTGYGDTQEEPATRYVFSGMEGFPFMIPEVSTSKTIYKLDGSEAMAMQKLNNDFSVMPSDRTAEDTTDNNSENADNSGNSDTSQSTNDTVNTDNTKEAHNRGISAIPPDPSRHSSARLRIIKDLYKYNFVIGESDSYFVTLIGLEKAQGDMAFLDKVKEHDRKLHIVCLNDGIVERNGTEVRALLTHFLEDRYGDPAPWEKVVAVVDS</sequence>
<evidence type="ECO:0000256" key="2">
    <source>
        <dbReference type="SAM" id="MobiDB-lite"/>
    </source>
</evidence>
<dbReference type="EMBL" id="JAAAIM010000287">
    <property type="protein sequence ID" value="KAG0290556.1"/>
    <property type="molecule type" value="Genomic_DNA"/>
</dbReference>
<dbReference type="PANTHER" id="PTHR24045:SF0">
    <property type="entry name" value="N-ACETYLGLUCOSAMINE-1-PHOSPHOTRANSFERASE SUBUNITS ALPHA_BETA"/>
    <property type="match status" value="1"/>
</dbReference>
<reference evidence="4 5" key="1">
    <citation type="journal article" date="2020" name="Fungal Divers.">
        <title>Resolving the Mortierellaceae phylogeny through synthesis of multi-gene phylogenetics and phylogenomics.</title>
        <authorList>
            <person name="Vandepol N."/>
            <person name="Liber J."/>
            <person name="Desiro A."/>
            <person name="Na H."/>
            <person name="Kennedy M."/>
            <person name="Barry K."/>
            <person name="Grigoriev I.V."/>
            <person name="Miller A.N."/>
            <person name="O'Donnell K."/>
            <person name="Stajich J.E."/>
            <person name="Bonito G."/>
        </authorList>
    </citation>
    <scope>NUCLEOTIDE SEQUENCE [LARGE SCALE GENOMIC DNA]</scope>
    <source>
        <strain evidence="4 5">AD045</strain>
    </source>
</reference>
<protein>
    <recommendedName>
        <fullName evidence="3">Stealth protein CR4 conserved region 4 domain-containing protein</fullName>
    </recommendedName>
</protein>
<evidence type="ECO:0000259" key="3">
    <source>
        <dbReference type="Pfam" id="PF17103"/>
    </source>
</evidence>
<dbReference type="Proteomes" id="UP001194696">
    <property type="component" value="Unassembled WGS sequence"/>
</dbReference>